<dbReference type="InterPro" id="IPR044669">
    <property type="entry name" value="YneE/VCCN1/2-like"/>
</dbReference>
<dbReference type="EMBL" id="KN837130">
    <property type="protein sequence ID" value="KIJ42386.1"/>
    <property type="molecule type" value="Genomic_DNA"/>
</dbReference>
<dbReference type="PANTHER" id="PTHR33281:SF19">
    <property type="entry name" value="VOLTAGE-DEPENDENT ANION CHANNEL-FORMING PROTEIN YNEE"/>
    <property type="match status" value="1"/>
</dbReference>
<evidence type="ECO:0000256" key="4">
    <source>
        <dbReference type="ARBA" id="ARBA00022692"/>
    </source>
</evidence>
<keyword evidence="4 9" id="KW-0812">Transmembrane</keyword>
<feature type="region of interest" description="Disordered" evidence="8">
    <location>
        <begin position="195"/>
        <end position="216"/>
    </location>
</feature>
<dbReference type="Proteomes" id="UP000054279">
    <property type="component" value="Unassembled WGS sequence"/>
</dbReference>
<sequence>MVAEDPLFSGSWTLYKFRATVINDIWPETTLFTLIAAMVTTVTMLTKHDLGVGSTLLTVLGTVLGLVISFRTSSAYERYQEGRKLWSNISIASRNIGQLIWVHVPVERVKATDPIANDADKVRAERIKAVIEKRSMVNLVQAFAVSVKHFLRSEPGIYYEDLYPLVSFLPRHSTTSDPTQHDVLPMWLEHEKLSQSARSSTTSLPSTGTSPRKHVVRKDSSFSNYEKALPQVVSEVPLQPSRLPPATKFYDYFPFLRILKPIWAIPRFFYRRLTGRKKMVDEEAGIRGWTGKIKAPPPIDSNVPLEITLFLHSYVAFVLRSGLAQPAVATALMNNLGSFQDTVTNLERVRNTPIPFAYQAHLRMSLWIYLAVLPFQVVTTMKWMTIPGTCFAAFMLLGFLEIGQEIENPFNYDENDLDMDSFCASITRELHEITAHPAPDPSSYVFTHANQPFAPADCRHAEEIITDVAHEYHAPQRGMDSIKRTLLRSWKQVEEVTKDC</sequence>
<evidence type="ECO:0000256" key="7">
    <source>
        <dbReference type="ARBA" id="ARBA00023136"/>
    </source>
</evidence>
<comment type="subcellular location">
    <subcellularLocation>
        <location evidence="1">Cell membrane</location>
        <topology evidence="1">Multi-pass membrane protein</topology>
    </subcellularLocation>
</comment>
<dbReference type="GO" id="GO:0005886">
    <property type="term" value="C:plasma membrane"/>
    <property type="evidence" value="ECO:0007669"/>
    <property type="project" value="UniProtKB-SubCell"/>
</dbReference>
<evidence type="ECO:0000256" key="6">
    <source>
        <dbReference type="ARBA" id="ARBA00023065"/>
    </source>
</evidence>
<dbReference type="AlphaFoldDB" id="A0A0C9VVR1"/>
<keyword evidence="3" id="KW-1003">Cell membrane</keyword>
<dbReference type="PANTHER" id="PTHR33281">
    <property type="entry name" value="UPF0187 PROTEIN YNEE"/>
    <property type="match status" value="1"/>
</dbReference>
<feature type="transmembrane region" description="Helical" evidence="9">
    <location>
        <begin position="51"/>
        <end position="70"/>
    </location>
</feature>
<organism evidence="10 11">
    <name type="scientific">Sphaerobolus stellatus (strain SS14)</name>
    <dbReference type="NCBI Taxonomy" id="990650"/>
    <lineage>
        <taxon>Eukaryota</taxon>
        <taxon>Fungi</taxon>
        <taxon>Dikarya</taxon>
        <taxon>Basidiomycota</taxon>
        <taxon>Agaricomycotina</taxon>
        <taxon>Agaricomycetes</taxon>
        <taxon>Phallomycetidae</taxon>
        <taxon>Geastrales</taxon>
        <taxon>Sphaerobolaceae</taxon>
        <taxon>Sphaerobolus</taxon>
    </lineage>
</organism>
<evidence type="ECO:0000256" key="5">
    <source>
        <dbReference type="ARBA" id="ARBA00022989"/>
    </source>
</evidence>
<evidence type="ECO:0000256" key="3">
    <source>
        <dbReference type="ARBA" id="ARBA00022475"/>
    </source>
</evidence>
<evidence type="ECO:0000256" key="8">
    <source>
        <dbReference type="SAM" id="MobiDB-lite"/>
    </source>
</evidence>
<keyword evidence="5 9" id="KW-1133">Transmembrane helix</keyword>
<gene>
    <name evidence="10" type="ORF">M422DRAFT_171158</name>
</gene>
<evidence type="ECO:0000313" key="11">
    <source>
        <dbReference type="Proteomes" id="UP000054279"/>
    </source>
</evidence>
<evidence type="ECO:0000256" key="9">
    <source>
        <dbReference type="SAM" id="Phobius"/>
    </source>
</evidence>
<feature type="transmembrane region" description="Helical" evidence="9">
    <location>
        <begin position="360"/>
        <end position="377"/>
    </location>
</feature>
<protein>
    <submittedName>
        <fullName evidence="10">Uncharacterized protein</fullName>
    </submittedName>
</protein>
<proteinExistence type="predicted"/>
<accession>A0A0C9VVR1</accession>
<keyword evidence="2" id="KW-0813">Transport</keyword>
<dbReference type="OrthoDB" id="1368at2759"/>
<feature type="compositionally biased region" description="Low complexity" evidence="8">
    <location>
        <begin position="199"/>
        <end position="210"/>
    </location>
</feature>
<reference evidence="10 11" key="1">
    <citation type="submission" date="2014-06" db="EMBL/GenBank/DDBJ databases">
        <title>Evolutionary Origins and Diversification of the Mycorrhizal Mutualists.</title>
        <authorList>
            <consortium name="DOE Joint Genome Institute"/>
            <consortium name="Mycorrhizal Genomics Consortium"/>
            <person name="Kohler A."/>
            <person name="Kuo A."/>
            <person name="Nagy L.G."/>
            <person name="Floudas D."/>
            <person name="Copeland A."/>
            <person name="Barry K.W."/>
            <person name="Cichocki N."/>
            <person name="Veneault-Fourrey C."/>
            <person name="LaButti K."/>
            <person name="Lindquist E.A."/>
            <person name="Lipzen A."/>
            <person name="Lundell T."/>
            <person name="Morin E."/>
            <person name="Murat C."/>
            <person name="Riley R."/>
            <person name="Ohm R."/>
            <person name="Sun H."/>
            <person name="Tunlid A."/>
            <person name="Henrissat B."/>
            <person name="Grigoriev I.V."/>
            <person name="Hibbett D.S."/>
            <person name="Martin F."/>
        </authorList>
    </citation>
    <scope>NUCLEOTIDE SEQUENCE [LARGE SCALE GENOMIC DNA]</scope>
    <source>
        <strain evidence="10 11">SS14</strain>
    </source>
</reference>
<keyword evidence="7 9" id="KW-0472">Membrane</keyword>
<keyword evidence="6" id="KW-0406">Ion transport</keyword>
<keyword evidence="11" id="KW-1185">Reference proteome</keyword>
<evidence type="ECO:0000313" key="10">
    <source>
        <dbReference type="EMBL" id="KIJ42386.1"/>
    </source>
</evidence>
<name>A0A0C9VVR1_SPHS4</name>
<dbReference type="HOGENOM" id="CLU_029790_6_1_1"/>
<dbReference type="GO" id="GO:0005254">
    <property type="term" value="F:chloride channel activity"/>
    <property type="evidence" value="ECO:0007669"/>
    <property type="project" value="InterPro"/>
</dbReference>
<dbReference type="Pfam" id="PF25539">
    <property type="entry name" value="Bestrophin_2"/>
    <property type="match status" value="2"/>
</dbReference>
<evidence type="ECO:0000256" key="1">
    <source>
        <dbReference type="ARBA" id="ARBA00004651"/>
    </source>
</evidence>
<evidence type="ECO:0000256" key="2">
    <source>
        <dbReference type="ARBA" id="ARBA00022448"/>
    </source>
</evidence>